<dbReference type="Proteomes" id="UP000032068">
    <property type="component" value="Unassembled WGS sequence"/>
</dbReference>
<protein>
    <recommendedName>
        <fullName evidence="5">DUF1090 domain-containing protein</fullName>
    </recommendedName>
</protein>
<feature type="region of interest" description="Disordered" evidence="1">
    <location>
        <begin position="106"/>
        <end position="132"/>
    </location>
</feature>
<sequence length="132" mass="14169">MKALISSLLLVAALPALADTASNPRCEAKVADIQQQIQAAKTAGHDGKVKGLNTALENVRANCTDKALLRELEGKVGEARDEVREREADLREAELSGDASKIAKRQAKLEEARGELQQAETELSPAPKQQAE</sequence>
<proteinExistence type="predicted"/>
<evidence type="ECO:0000256" key="2">
    <source>
        <dbReference type="SAM" id="SignalP"/>
    </source>
</evidence>
<reference evidence="3 4" key="1">
    <citation type="submission" date="2014-12" db="EMBL/GenBank/DDBJ databases">
        <title>16Stimator: statistical estimation of ribosomal gene copy numbers from draft genome assemblies.</title>
        <authorList>
            <person name="Perisin M.A."/>
            <person name="Vetter M."/>
            <person name="Gilbert J.A."/>
            <person name="Bergelson J."/>
        </authorList>
    </citation>
    <scope>NUCLEOTIDE SEQUENCE [LARGE SCALE GENOMIC DNA]</scope>
    <source>
        <strain evidence="3 4">MEJ086</strain>
    </source>
</reference>
<dbReference type="EMBL" id="JXQW01000004">
    <property type="protein sequence ID" value="KIQ06084.1"/>
    <property type="molecule type" value="Genomic_DNA"/>
</dbReference>
<dbReference type="AlphaFoldDB" id="A0A0D0L837"/>
<accession>A0A0D0L837</accession>
<dbReference type="OrthoDB" id="6900495at2"/>
<evidence type="ECO:0000256" key="1">
    <source>
        <dbReference type="SAM" id="MobiDB-lite"/>
    </source>
</evidence>
<comment type="caution">
    <text evidence="3">The sequence shown here is derived from an EMBL/GenBank/DDBJ whole genome shotgun (WGS) entry which is preliminary data.</text>
</comment>
<gene>
    <name evidence="3" type="ORF">RU08_02525</name>
</gene>
<evidence type="ECO:0000313" key="4">
    <source>
        <dbReference type="Proteomes" id="UP000032068"/>
    </source>
</evidence>
<dbReference type="InterPro" id="IPR009468">
    <property type="entry name" value="DUF1090"/>
</dbReference>
<dbReference type="Pfam" id="PF06476">
    <property type="entry name" value="DUF1090"/>
    <property type="match status" value="1"/>
</dbReference>
<name>A0A0D0L837_9PSED</name>
<evidence type="ECO:0008006" key="5">
    <source>
        <dbReference type="Google" id="ProtNLM"/>
    </source>
</evidence>
<evidence type="ECO:0000313" key="3">
    <source>
        <dbReference type="EMBL" id="KIQ06084.1"/>
    </source>
</evidence>
<feature type="signal peptide" evidence="2">
    <location>
        <begin position="1"/>
        <end position="18"/>
    </location>
</feature>
<organism evidence="3 4">
    <name type="scientific">Pseudomonas fulva</name>
    <dbReference type="NCBI Taxonomy" id="47880"/>
    <lineage>
        <taxon>Bacteria</taxon>
        <taxon>Pseudomonadati</taxon>
        <taxon>Pseudomonadota</taxon>
        <taxon>Gammaproteobacteria</taxon>
        <taxon>Pseudomonadales</taxon>
        <taxon>Pseudomonadaceae</taxon>
        <taxon>Pseudomonas</taxon>
    </lineage>
</organism>
<dbReference type="RefSeq" id="WP_042552221.1">
    <property type="nucleotide sequence ID" value="NZ_JXQW01000004.1"/>
</dbReference>
<feature type="chain" id="PRO_5002226848" description="DUF1090 domain-containing protein" evidence="2">
    <location>
        <begin position="19"/>
        <end position="132"/>
    </location>
</feature>
<keyword evidence="2" id="KW-0732">Signal</keyword>